<dbReference type="Proteomes" id="UP001501196">
    <property type="component" value="Unassembled WGS sequence"/>
</dbReference>
<dbReference type="SUPFAM" id="SSF52980">
    <property type="entry name" value="Restriction endonuclease-like"/>
    <property type="match status" value="1"/>
</dbReference>
<dbReference type="RefSeq" id="WP_344370246.1">
    <property type="nucleotide sequence ID" value="NZ_BAAAPW010000002.1"/>
</dbReference>
<organism evidence="2 3">
    <name type="scientific">Agromyces tropicus</name>
    <dbReference type="NCBI Taxonomy" id="555371"/>
    <lineage>
        <taxon>Bacteria</taxon>
        <taxon>Bacillati</taxon>
        <taxon>Actinomycetota</taxon>
        <taxon>Actinomycetes</taxon>
        <taxon>Micrococcales</taxon>
        <taxon>Microbacteriaceae</taxon>
        <taxon>Agromyces</taxon>
    </lineage>
</organism>
<proteinExistence type="predicted"/>
<dbReference type="InterPro" id="IPR011335">
    <property type="entry name" value="Restrct_endonuc-II-like"/>
</dbReference>
<sequence length="91" mass="10382">MNAPIRDAAGRLVAIGDLGYPDHRVLMEYDGEQHRTDDRQFGRDVDRLDDLAHLGWRVVRFTKAHRGAALRARFDRVRDELVARGWTPGAS</sequence>
<dbReference type="Pfam" id="PF04480">
    <property type="entry name" value="DUF559"/>
    <property type="match status" value="1"/>
</dbReference>
<feature type="domain" description="DUF559" evidence="1">
    <location>
        <begin position="21"/>
        <end position="63"/>
    </location>
</feature>
<comment type="caution">
    <text evidence="2">The sequence shown here is derived from an EMBL/GenBank/DDBJ whole genome shotgun (WGS) entry which is preliminary data.</text>
</comment>
<protein>
    <recommendedName>
        <fullName evidence="1">DUF559 domain-containing protein</fullName>
    </recommendedName>
</protein>
<dbReference type="Gene3D" id="3.40.960.10">
    <property type="entry name" value="VSR Endonuclease"/>
    <property type="match status" value="1"/>
</dbReference>
<evidence type="ECO:0000313" key="3">
    <source>
        <dbReference type="Proteomes" id="UP001501196"/>
    </source>
</evidence>
<keyword evidence="3" id="KW-1185">Reference proteome</keyword>
<evidence type="ECO:0000259" key="1">
    <source>
        <dbReference type="Pfam" id="PF04480"/>
    </source>
</evidence>
<dbReference type="InterPro" id="IPR007569">
    <property type="entry name" value="DUF559"/>
</dbReference>
<evidence type="ECO:0000313" key="2">
    <source>
        <dbReference type="EMBL" id="GAA2029469.1"/>
    </source>
</evidence>
<reference evidence="2 3" key="1">
    <citation type="journal article" date="2019" name="Int. J. Syst. Evol. Microbiol.">
        <title>The Global Catalogue of Microorganisms (GCM) 10K type strain sequencing project: providing services to taxonomists for standard genome sequencing and annotation.</title>
        <authorList>
            <consortium name="The Broad Institute Genomics Platform"/>
            <consortium name="The Broad Institute Genome Sequencing Center for Infectious Disease"/>
            <person name="Wu L."/>
            <person name="Ma J."/>
        </authorList>
    </citation>
    <scope>NUCLEOTIDE SEQUENCE [LARGE SCALE GENOMIC DNA]</scope>
    <source>
        <strain evidence="2 3">JCM 15672</strain>
    </source>
</reference>
<name>A0ABN2U4X9_9MICO</name>
<dbReference type="EMBL" id="BAAAPW010000002">
    <property type="protein sequence ID" value="GAA2029469.1"/>
    <property type="molecule type" value="Genomic_DNA"/>
</dbReference>
<gene>
    <name evidence="2" type="ORF">GCM10009819_11400</name>
</gene>
<accession>A0ABN2U4X9</accession>